<feature type="compositionally biased region" description="Basic and acidic residues" evidence="2">
    <location>
        <begin position="170"/>
        <end position="232"/>
    </location>
</feature>
<dbReference type="SUPFAM" id="SSF52540">
    <property type="entry name" value="P-loop containing nucleoside triphosphate hydrolases"/>
    <property type="match status" value="1"/>
</dbReference>
<keyword evidence="1" id="KW-0547">Nucleotide-binding</keyword>
<dbReference type="Gene3D" id="3.40.50.300">
    <property type="entry name" value="P-loop containing nucleotide triphosphate hydrolases"/>
    <property type="match status" value="1"/>
</dbReference>
<keyword evidence="1" id="KW-0233">DNA recombination</keyword>
<keyword evidence="1" id="KW-0378">Hydrolase</keyword>
<dbReference type="GO" id="GO:0043139">
    <property type="term" value="F:5'-3' DNA helicase activity"/>
    <property type="evidence" value="ECO:0007669"/>
    <property type="project" value="UniProtKB-EC"/>
</dbReference>
<feature type="region of interest" description="Disordered" evidence="2">
    <location>
        <begin position="1"/>
        <end position="91"/>
    </location>
</feature>
<dbReference type="PANTHER" id="PTHR10492:SF57">
    <property type="entry name" value="ATP-DEPENDENT DNA HELICASE"/>
    <property type="match status" value="1"/>
</dbReference>
<comment type="catalytic activity">
    <reaction evidence="1">
        <text>ATP + H2O = ADP + phosphate + H(+)</text>
        <dbReference type="Rhea" id="RHEA:13065"/>
        <dbReference type="ChEBI" id="CHEBI:15377"/>
        <dbReference type="ChEBI" id="CHEBI:15378"/>
        <dbReference type="ChEBI" id="CHEBI:30616"/>
        <dbReference type="ChEBI" id="CHEBI:43474"/>
        <dbReference type="ChEBI" id="CHEBI:456216"/>
        <dbReference type="EC" id="5.6.2.3"/>
    </reaction>
</comment>
<keyword evidence="6" id="KW-1185">Reference proteome</keyword>
<keyword evidence="1" id="KW-0227">DNA damage</keyword>
<evidence type="ECO:0000313" key="6">
    <source>
        <dbReference type="Proteomes" id="UP001165121"/>
    </source>
</evidence>
<evidence type="ECO:0000259" key="4">
    <source>
        <dbReference type="Pfam" id="PF14214"/>
    </source>
</evidence>
<proteinExistence type="inferred from homology"/>
<reference evidence="5" key="1">
    <citation type="submission" date="2023-04" db="EMBL/GenBank/DDBJ databases">
        <title>Phytophthora fragariaefolia NBRC 109709.</title>
        <authorList>
            <person name="Ichikawa N."/>
            <person name="Sato H."/>
            <person name="Tonouchi N."/>
        </authorList>
    </citation>
    <scope>NUCLEOTIDE SEQUENCE</scope>
    <source>
        <strain evidence="5">NBRC 109709</strain>
    </source>
</reference>
<feature type="region of interest" description="Disordered" evidence="2">
    <location>
        <begin position="103"/>
        <end position="279"/>
    </location>
</feature>
<feature type="compositionally biased region" description="Basic and acidic residues" evidence="2">
    <location>
        <begin position="9"/>
        <end position="22"/>
    </location>
</feature>
<feature type="compositionally biased region" description="Basic and acidic residues" evidence="2">
    <location>
        <begin position="239"/>
        <end position="256"/>
    </location>
</feature>
<evidence type="ECO:0000313" key="5">
    <source>
        <dbReference type="EMBL" id="GMF45630.1"/>
    </source>
</evidence>
<feature type="domain" description="Helitron helicase-like" evidence="4">
    <location>
        <begin position="583"/>
        <end position="797"/>
    </location>
</feature>
<dbReference type="GO" id="GO:0005524">
    <property type="term" value="F:ATP binding"/>
    <property type="evidence" value="ECO:0007669"/>
    <property type="project" value="UniProtKB-KW"/>
</dbReference>
<feature type="compositionally biased region" description="Basic and acidic residues" evidence="2">
    <location>
        <begin position="128"/>
        <end position="137"/>
    </location>
</feature>
<dbReference type="PANTHER" id="PTHR10492">
    <property type="match status" value="1"/>
</dbReference>
<feature type="compositionally biased region" description="Basic residues" evidence="2">
    <location>
        <begin position="267"/>
        <end position="279"/>
    </location>
</feature>
<dbReference type="InterPro" id="IPR010285">
    <property type="entry name" value="DNA_helicase_pif1-like_DEAD"/>
</dbReference>
<feature type="compositionally biased region" description="Basic residues" evidence="2">
    <location>
        <begin position="36"/>
        <end position="49"/>
    </location>
</feature>
<dbReference type="OrthoDB" id="118535at2759"/>
<evidence type="ECO:0000256" key="2">
    <source>
        <dbReference type="SAM" id="MobiDB-lite"/>
    </source>
</evidence>
<dbReference type="InterPro" id="IPR027417">
    <property type="entry name" value="P-loop_NTPase"/>
</dbReference>
<feature type="domain" description="DNA helicase Pif1-like DEAD-box helicase" evidence="3">
    <location>
        <begin position="1227"/>
        <end position="1297"/>
    </location>
</feature>
<evidence type="ECO:0000256" key="1">
    <source>
        <dbReference type="RuleBase" id="RU363044"/>
    </source>
</evidence>
<dbReference type="GO" id="GO:0016787">
    <property type="term" value="F:hydrolase activity"/>
    <property type="evidence" value="ECO:0007669"/>
    <property type="project" value="UniProtKB-KW"/>
</dbReference>
<dbReference type="InterPro" id="IPR025476">
    <property type="entry name" value="Helitron_helicase-like"/>
</dbReference>
<comment type="cofactor">
    <cofactor evidence="1">
        <name>Mg(2+)</name>
        <dbReference type="ChEBI" id="CHEBI:18420"/>
    </cofactor>
</comment>
<accession>A0A9W6XUM5</accession>
<sequence length="1298" mass="149584">MARTKKKRTREEIEQAMRDNERVNATPAAPEEPAAKKRRQARRRSKRYNLNKEFQALAVDATEGTTAAASRPPVTTAVQEPVPGTGVPLAPVHTPILAPTVNVEQQRLEANPARGRRLRASLTASQQERVRTRDRERARARRANRTLSQQERDCRRDTERKRARRALLAESEREQGRNQDAERRANLPEDVQRVVQESDRIRHEQSRVQETPDEREARQERDRNRHQERRTNQTDQEAEAERAASREHQASLRDIHDDEDNEEARQNRRARRGTLRRGHALANHEDFRVSMLSGPNIIDGRHKLPPTTVCPHCNAWKWPAESKKACCLEGAVQLPPLAPAPPRLLQLYGDVQFRRLIRAYNQVFAFTSIGASCSNRSFNEVNQDESVAGQHGVYTYRIQGAMGHYLGSLLPRVDPLTNQPKPAKFAQIYIVDPDMQRRRGIFADLDPGTLLDIEQMMTEVNPFAQQFLNFAERLRQDQTEGKDVVDMVYRLHEKRSNPRTYNLPTVSEVGATLIEDGNLECPRDILLWAKDHNLLRLFESNPMYDPLQYPLLLPHGELGWTYTDTYANNIERRNKREMSLREHVAYRIYQKVDDQSVLHQGGRLFQQYCVDQRAKCDQEQLRWIATHQAELRADQYCGFQDALLSETTVELGEGEALLSEYNRETGTLQHPDPPRRRSGHFLNLDQIGKRVVLPSTHPGGPCHMFKSYQDAMAVVREFGKPDVFVTMTCSPTWEEIQEMTPDENQSAQDRPDVVARVYQMKLTALLKDLDEGVLGRVQARIYVVEFQKRGLPHAHILAILAEEDKPRTREIIDKLVSAELPAPETTPPVVRNHPDVHDAWSMRRRLRPPGVLKFRGREYDNATINQWVVPYNPYLSQKYNCHINVEVCTTLTAVKYLYKYVYKGSDKAVITIETVRGESRQARTEPNEILRYLNARYISPVEACMRLLGYSIQGKTHSIVQLTIHLENAQVVTFRSSDNPDRVLTRGRHTMLTRFFELCASEAPENQIAKTMVYQDIPKEFRWDAKAKRWVRRKQFQAALGRMVHVLPRDMERFNLRVLLCHRKGPQSFEYLRTVDGVTYETYRQAALRLGFLEDDAEWISCMREAAESRMSYQLRQLFTTLLVYSQVAEVRQLWERFYDDLSQDFAHRYRALLGQEKEDIIKFKTLKSLNDLLQISGYTVGDFDHPQLHDFLALVLDSLMRNNLIRRELEGYDQNTLQAIVDQEDQLNEGQRAIFYEIIQASNDPDQDNKLFFIDGPGGTGKSTLLRHILAKVRLAGKIAIAVASSGIASLLLMGGL</sequence>
<dbReference type="Pfam" id="PF05970">
    <property type="entry name" value="PIF1"/>
    <property type="match status" value="1"/>
</dbReference>
<protein>
    <recommendedName>
        <fullName evidence="1">ATP-dependent DNA helicase</fullName>
        <ecNumber evidence="1">5.6.2.3</ecNumber>
    </recommendedName>
</protein>
<keyword evidence="1" id="KW-0347">Helicase</keyword>
<name>A0A9W6XUM5_9STRA</name>
<organism evidence="5 6">
    <name type="scientific">Phytophthora fragariaefolia</name>
    <dbReference type="NCBI Taxonomy" id="1490495"/>
    <lineage>
        <taxon>Eukaryota</taxon>
        <taxon>Sar</taxon>
        <taxon>Stramenopiles</taxon>
        <taxon>Oomycota</taxon>
        <taxon>Peronosporomycetes</taxon>
        <taxon>Peronosporales</taxon>
        <taxon>Peronosporaceae</taxon>
        <taxon>Phytophthora</taxon>
    </lineage>
</organism>
<dbReference type="GO" id="GO:0006310">
    <property type="term" value="P:DNA recombination"/>
    <property type="evidence" value="ECO:0007669"/>
    <property type="project" value="UniProtKB-KW"/>
</dbReference>
<feature type="compositionally biased region" description="Basic and acidic residues" evidence="2">
    <location>
        <begin position="150"/>
        <end position="160"/>
    </location>
</feature>
<comment type="similarity">
    <text evidence="1">Belongs to the helicase family.</text>
</comment>
<keyword evidence="1" id="KW-0234">DNA repair</keyword>
<dbReference type="GO" id="GO:0006281">
    <property type="term" value="P:DNA repair"/>
    <property type="evidence" value="ECO:0007669"/>
    <property type="project" value="UniProtKB-KW"/>
</dbReference>
<dbReference type="EMBL" id="BSXT01001851">
    <property type="protein sequence ID" value="GMF45630.1"/>
    <property type="molecule type" value="Genomic_DNA"/>
</dbReference>
<dbReference type="GO" id="GO:0000723">
    <property type="term" value="P:telomere maintenance"/>
    <property type="evidence" value="ECO:0007669"/>
    <property type="project" value="InterPro"/>
</dbReference>
<dbReference type="EC" id="5.6.2.3" evidence="1"/>
<evidence type="ECO:0000259" key="3">
    <source>
        <dbReference type="Pfam" id="PF05970"/>
    </source>
</evidence>
<keyword evidence="1" id="KW-0067">ATP-binding</keyword>
<dbReference type="Pfam" id="PF14214">
    <property type="entry name" value="Helitron_like_N"/>
    <property type="match status" value="1"/>
</dbReference>
<gene>
    <name evidence="5" type="ORF">Pfra01_001642800</name>
</gene>
<dbReference type="Proteomes" id="UP001165121">
    <property type="component" value="Unassembled WGS sequence"/>
</dbReference>
<comment type="caution">
    <text evidence="5">The sequence shown here is derived from an EMBL/GenBank/DDBJ whole genome shotgun (WGS) entry which is preliminary data.</text>
</comment>